<evidence type="ECO:0000313" key="1">
    <source>
        <dbReference type="EMBL" id="MEC0276514.1"/>
    </source>
</evidence>
<reference evidence="1 2" key="1">
    <citation type="submission" date="2023-03" db="EMBL/GenBank/DDBJ databases">
        <title>Bacillus Genome Sequencing.</title>
        <authorList>
            <person name="Dunlap C."/>
        </authorList>
    </citation>
    <scope>NUCLEOTIDE SEQUENCE [LARGE SCALE GENOMIC DNA]</scope>
    <source>
        <strain evidence="1 2">B-41290</strain>
    </source>
</reference>
<protein>
    <submittedName>
        <fullName evidence="1">Uncharacterized protein</fullName>
    </submittedName>
</protein>
<sequence>MIRLMLIMTEYSVIGGGKQLTDVCLTYLIEMHIKMTMPLYQRS</sequence>
<proteinExistence type="predicted"/>
<keyword evidence="2" id="KW-1185">Reference proteome</keyword>
<gene>
    <name evidence="1" type="ORF">P4706_26225</name>
</gene>
<accession>A0AAW9NK43</accession>
<dbReference type="EMBL" id="JARNBH010000036">
    <property type="protein sequence ID" value="MEC0276514.1"/>
    <property type="molecule type" value="Genomic_DNA"/>
</dbReference>
<dbReference type="RefSeq" id="WP_367408187.1">
    <property type="nucleotide sequence ID" value="NZ_JARNBH010000036.1"/>
</dbReference>
<organism evidence="1 2">
    <name type="scientific">Peribacillus castrilensis</name>
    <dbReference type="NCBI Taxonomy" id="2897690"/>
    <lineage>
        <taxon>Bacteria</taxon>
        <taxon>Bacillati</taxon>
        <taxon>Bacillota</taxon>
        <taxon>Bacilli</taxon>
        <taxon>Bacillales</taxon>
        <taxon>Bacillaceae</taxon>
        <taxon>Peribacillus</taxon>
    </lineage>
</organism>
<dbReference type="Proteomes" id="UP001307168">
    <property type="component" value="Unassembled WGS sequence"/>
</dbReference>
<comment type="caution">
    <text evidence="1">The sequence shown here is derived from an EMBL/GenBank/DDBJ whole genome shotgun (WGS) entry which is preliminary data.</text>
</comment>
<name>A0AAW9NK43_9BACI</name>
<evidence type="ECO:0000313" key="2">
    <source>
        <dbReference type="Proteomes" id="UP001307168"/>
    </source>
</evidence>
<dbReference type="AlphaFoldDB" id="A0AAW9NK43"/>